<dbReference type="GO" id="GO:0003682">
    <property type="term" value="F:chromatin binding"/>
    <property type="evidence" value="ECO:0007669"/>
    <property type="project" value="TreeGrafter"/>
</dbReference>
<keyword evidence="4" id="KW-0539">Nucleus</keyword>
<evidence type="ECO:0000313" key="6">
    <source>
        <dbReference type="Proteomes" id="UP000023152"/>
    </source>
</evidence>
<dbReference type="Proteomes" id="UP000023152">
    <property type="component" value="Unassembled WGS sequence"/>
</dbReference>
<evidence type="ECO:0000256" key="2">
    <source>
        <dbReference type="ARBA" id="ARBA00022574"/>
    </source>
</evidence>
<dbReference type="PANTHER" id="PTHR19861">
    <property type="entry name" value="WD40 REPEAT PROTEIN SWD2"/>
    <property type="match status" value="1"/>
</dbReference>
<dbReference type="SUPFAM" id="SSF50978">
    <property type="entry name" value="WD40 repeat-like"/>
    <property type="match status" value="1"/>
</dbReference>
<evidence type="ECO:0000256" key="1">
    <source>
        <dbReference type="ARBA" id="ARBA00004123"/>
    </source>
</evidence>
<gene>
    <name evidence="5" type="ORF">RFI_27093</name>
</gene>
<dbReference type="InterPro" id="IPR037867">
    <property type="entry name" value="Swd2/WDR82"/>
</dbReference>
<dbReference type="InterPro" id="IPR015943">
    <property type="entry name" value="WD40/YVTN_repeat-like_dom_sf"/>
</dbReference>
<protein>
    <submittedName>
        <fullName evidence="5">Uncharacterized protein</fullName>
    </submittedName>
</protein>
<keyword evidence="6" id="KW-1185">Reference proteome</keyword>
<organism evidence="5 6">
    <name type="scientific">Reticulomyxa filosa</name>
    <dbReference type="NCBI Taxonomy" id="46433"/>
    <lineage>
        <taxon>Eukaryota</taxon>
        <taxon>Sar</taxon>
        <taxon>Rhizaria</taxon>
        <taxon>Retaria</taxon>
        <taxon>Foraminifera</taxon>
        <taxon>Monothalamids</taxon>
        <taxon>Reticulomyxidae</taxon>
        <taxon>Reticulomyxa</taxon>
    </lineage>
</organism>
<proteinExistence type="predicted"/>
<name>X6M8P4_RETFI</name>
<dbReference type="OrthoDB" id="27537at2759"/>
<dbReference type="PANTHER" id="PTHR19861:SF0">
    <property type="entry name" value="WD REPEAT-CONTAINING PROTEIN 82"/>
    <property type="match status" value="1"/>
</dbReference>
<dbReference type="EMBL" id="ASPP01023550">
    <property type="protein sequence ID" value="ETO10284.1"/>
    <property type="molecule type" value="Genomic_DNA"/>
</dbReference>
<comment type="caution">
    <text evidence="5">The sequence shown here is derived from an EMBL/GenBank/DDBJ whole genome shotgun (WGS) entry which is preliminary data.</text>
</comment>
<accession>X6M8P4</accession>
<evidence type="ECO:0000256" key="4">
    <source>
        <dbReference type="ARBA" id="ARBA00023242"/>
    </source>
</evidence>
<keyword evidence="2" id="KW-0853">WD repeat</keyword>
<reference evidence="5 6" key="1">
    <citation type="journal article" date="2013" name="Curr. Biol.">
        <title>The Genome of the Foraminiferan Reticulomyxa filosa.</title>
        <authorList>
            <person name="Glockner G."/>
            <person name="Hulsmann N."/>
            <person name="Schleicher M."/>
            <person name="Noegel A.A."/>
            <person name="Eichinger L."/>
            <person name="Gallinger C."/>
            <person name="Pawlowski J."/>
            <person name="Sierra R."/>
            <person name="Euteneuer U."/>
            <person name="Pillet L."/>
            <person name="Moustafa A."/>
            <person name="Platzer M."/>
            <person name="Groth M."/>
            <person name="Szafranski K."/>
            <person name="Schliwa M."/>
        </authorList>
    </citation>
    <scope>NUCLEOTIDE SEQUENCE [LARGE SCALE GENOMIC DNA]</scope>
</reference>
<evidence type="ECO:0000256" key="3">
    <source>
        <dbReference type="ARBA" id="ARBA00022737"/>
    </source>
</evidence>
<evidence type="ECO:0000313" key="5">
    <source>
        <dbReference type="EMBL" id="ETO10284.1"/>
    </source>
</evidence>
<dbReference type="GO" id="GO:0048188">
    <property type="term" value="C:Set1C/COMPASS complex"/>
    <property type="evidence" value="ECO:0007669"/>
    <property type="project" value="TreeGrafter"/>
</dbReference>
<dbReference type="Gene3D" id="2.130.10.10">
    <property type="entry name" value="YVTN repeat-like/Quinoprotein amine dehydrogenase"/>
    <property type="match status" value="1"/>
</dbReference>
<dbReference type="AlphaFoldDB" id="X6M8P4"/>
<comment type="subcellular location">
    <subcellularLocation>
        <location evidence="1">Nucleus</location>
    </subcellularLocation>
</comment>
<keyword evidence="3" id="KW-0677">Repeat</keyword>
<sequence>MAQSNKTKSVTLNENVNKAFGISKAFLNPPTVELIITMCVLGHMEKITHVNIHQLSDQLCPVHLTKVGPFQTLSDFPTEQSYGRGEQTLITHNGHGANENDTSHPTNILGIQRYEWSNLESSPDGKQILISTRANMLILVDAFEGSAIRTLESFDSSKNKDSYGIFTPDNSFVCVPENGDIHFWDLNNIEILFRENIQRKLKDFYLIQNILWLSVRHNMLPDAKKNRFKAKAELNENMNTVKSLLKVKGKD</sequence>
<dbReference type="InterPro" id="IPR036322">
    <property type="entry name" value="WD40_repeat_dom_sf"/>
</dbReference>